<dbReference type="EMBL" id="GL833286">
    <property type="protein sequence ID" value="EGB02848.1"/>
    <property type="molecule type" value="Genomic_DNA"/>
</dbReference>
<dbReference type="InterPro" id="IPR014038">
    <property type="entry name" value="EF1B_bsu/dsu_GNE"/>
</dbReference>
<dbReference type="AlphaFoldDB" id="F0YPW1"/>
<keyword evidence="8" id="KW-1185">Reference proteome</keyword>
<reference evidence="7 8" key="1">
    <citation type="journal article" date="2011" name="Proc. Natl. Acad. Sci. U.S.A.">
        <title>Niche of harmful alga Aureococcus anophagefferens revealed through ecogenomics.</title>
        <authorList>
            <person name="Gobler C.J."/>
            <person name="Berry D.L."/>
            <person name="Dyhrman S.T."/>
            <person name="Wilhelm S.W."/>
            <person name="Salamov A."/>
            <person name="Lobanov A.V."/>
            <person name="Zhang Y."/>
            <person name="Collier J.L."/>
            <person name="Wurch L.L."/>
            <person name="Kustka A.B."/>
            <person name="Dill B.D."/>
            <person name="Shah M."/>
            <person name="VerBerkmoes N.C."/>
            <person name="Kuo A."/>
            <person name="Terry A."/>
            <person name="Pangilinan J."/>
            <person name="Lindquist E.A."/>
            <person name="Lucas S."/>
            <person name="Paulsen I.T."/>
            <person name="Hattenrath-Lehmann T.K."/>
            <person name="Talmage S.C."/>
            <person name="Walker E.A."/>
            <person name="Koch F."/>
            <person name="Burson A.M."/>
            <person name="Marcoval M.A."/>
            <person name="Tang Y.Z."/>
            <person name="Lecleir G.R."/>
            <person name="Coyne K.J."/>
            <person name="Berg G.M."/>
            <person name="Bertrand E.M."/>
            <person name="Saito M.A."/>
            <person name="Gladyshev V.N."/>
            <person name="Grigoriev I.V."/>
        </authorList>
    </citation>
    <scope>NUCLEOTIDE SEQUENCE [LARGE SCALE GENOMIC DNA]</scope>
    <source>
        <strain evidence="8">CCMP 1984</strain>
    </source>
</reference>
<feature type="domain" description="Translation elongation factor EF1B beta/delta subunit guanine nucleotide exchange" evidence="6">
    <location>
        <begin position="124"/>
        <end position="213"/>
    </location>
</feature>
<evidence type="ECO:0000256" key="1">
    <source>
        <dbReference type="ARBA" id="ARBA00007411"/>
    </source>
</evidence>
<evidence type="ECO:0000259" key="6">
    <source>
        <dbReference type="SMART" id="SM00888"/>
    </source>
</evidence>
<dbReference type="GeneID" id="20226851"/>
<dbReference type="RefSeq" id="XP_009042455.1">
    <property type="nucleotide sequence ID" value="XM_009044207.1"/>
</dbReference>
<dbReference type="Pfam" id="PF00736">
    <property type="entry name" value="EF1_GNE"/>
    <property type="match status" value="1"/>
</dbReference>
<evidence type="ECO:0000256" key="3">
    <source>
        <dbReference type="ARBA" id="ARBA00022917"/>
    </source>
</evidence>
<name>F0YPW1_AURAN</name>
<dbReference type="Gene3D" id="3.30.70.60">
    <property type="match status" value="1"/>
</dbReference>
<feature type="transmembrane region" description="Helical" evidence="5">
    <location>
        <begin position="15"/>
        <end position="35"/>
    </location>
</feature>
<proteinExistence type="inferred from homology"/>
<protein>
    <recommendedName>
        <fullName evidence="6">Translation elongation factor EF1B beta/delta subunit guanine nucleotide exchange domain-containing protein</fullName>
    </recommendedName>
</protein>
<keyword evidence="5" id="KW-0812">Transmembrane</keyword>
<comment type="similarity">
    <text evidence="1">Belongs to the EF-1-beta/EF-1-delta family.</text>
</comment>
<feature type="compositionally biased region" description="Pro residues" evidence="4">
    <location>
        <begin position="55"/>
        <end position="71"/>
    </location>
</feature>
<accession>F0YPW1</accession>
<dbReference type="eggNOG" id="KOG1668">
    <property type="taxonomic scope" value="Eukaryota"/>
</dbReference>
<keyword evidence="5" id="KW-1133">Transmembrane helix</keyword>
<dbReference type="SUPFAM" id="SSF54984">
    <property type="entry name" value="eEF-1beta-like"/>
    <property type="match status" value="1"/>
</dbReference>
<feature type="region of interest" description="Disordered" evidence="4">
    <location>
        <begin position="29"/>
        <end position="101"/>
    </location>
</feature>
<dbReference type="GO" id="GO:0003746">
    <property type="term" value="F:translation elongation factor activity"/>
    <property type="evidence" value="ECO:0007669"/>
    <property type="project" value="UniProtKB-KW"/>
</dbReference>
<dbReference type="InterPro" id="IPR049720">
    <property type="entry name" value="EF1B_bsu/dsu"/>
</dbReference>
<evidence type="ECO:0000256" key="4">
    <source>
        <dbReference type="SAM" id="MobiDB-lite"/>
    </source>
</evidence>
<keyword evidence="5" id="KW-0472">Membrane</keyword>
<organism evidence="8">
    <name type="scientific">Aureococcus anophagefferens</name>
    <name type="common">Harmful bloom alga</name>
    <dbReference type="NCBI Taxonomy" id="44056"/>
    <lineage>
        <taxon>Eukaryota</taxon>
        <taxon>Sar</taxon>
        <taxon>Stramenopiles</taxon>
        <taxon>Ochrophyta</taxon>
        <taxon>Pelagophyceae</taxon>
        <taxon>Pelagomonadales</taxon>
        <taxon>Pelagomonadaceae</taxon>
        <taxon>Aureococcus</taxon>
    </lineage>
</organism>
<evidence type="ECO:0000256" key="5">
    <source>
        <dbReference type="SAM" id="Phobius"/>
    </source>
</evidence>
<dbReference type="InterPro" id="IPR014717">
    <property type="entry name" value="Transl_elong_EF1B/ribsomal_bS6"/>
</dbReference>
<dbReference type="InterPro" id="IPR036219">
    <property type="entry name" value="eEF-1beta-like_sf"/>
</dbReference>
<keyword evidence="2" id="KW-0251">Elongation factor</keyword>
<dbReference type="PANTHER" id="PTHR11595">
    <property type="entry name" value="EF-HAND AND COILED-COIL DOMAIN-CONTAINING FAMILY MEMBER"/>
    <property type="match status" value="1"/>
</dbReference>
<dbReference type="OrthoDB" id="331763at2759"/>
<evidence type="ECO:0000313" key="8">
    <source>
        <dbReference type="Proteomes" id="UP000002729"/>
    </source>
</evidence>
<dbReference type="GO" id="GO:0005085">
    <property type="term" value="F:guanyl-nucleotide exchange factor activity"/>
    <property type="evidence" value="ECO:0007669"/>
    <property type="project" value="TreeGrafter"/>
</dbReference>
<dbReference type="KEGG" id="aaf:AURANDRAFT_68511"/>
<evidence type="ECO:0000313" key="7">
    <source>
        <dbReference type="EMBL" id="EGB02848.1"/>
    </source>
</evidence>
<evidence type="ECO:0000256" key="2">
    <source>
        <dbReference type="ARBA" id="ARBA00022768"/>
    </source>
</evidence>
<gene>
    <name evidence="7" type="ORF">AURANDRAFT_68511</name>
</gene>
<feature type="compositionally biased region" description="Basic and acidic residues" evidence="4">
    <location>
        <begin position="37"/>
        <end position="46"/>
    </location>
</feature>
<dbReference type="GO" id="GO:0005829">
    <property type="term" value="C:cytosol"/>
    <property type="evidence" value="ECO:0007669"/>
    <property type="project" value="TreeGrafter"/>
</dbReference>
<dbReference type="Proteomes" id="UP000002729">
    <property type="component" value="Unassembled WGS sequence"/>
</dbReference>
<dbReference type="InParanoid" id="F0YPW1"/>
<keyword evidence="3" id="KW-0648">Protein biosynthesis</keyword>
<dbReference type="SMART" id="SM00888">
    <property type="entry name" value="EF1_GNE"/>
    <property type="match status" value="1"/>
</dbReference>
<dbReference type="PANTHER" id="PTHR11595:SF21">
    <property type="entry name" value="ELONGATION FACTOR 1-BETA"/>
    <property type="match status" value="1"/>
</dbReference>
<sequence>MAGLTLPGGLASDEFGVALSYALLMGGGASAPAAAPAKKEKKEKAPKQPKAPKAAPAPAPAPAPKAAPAPAPKAAEPAAEDDDDDFWGDDEEQTEEEKAAAAKKLEEAKAKAMAKLAKKEVAQRSLCALEIKPWEAEQDLEELFKKIKSTFVREGLKWSEVCKLEDVAFGVKKIICTAVINQTMSMDAIIEEITEEAFADEVQSMTMTSMSLL</sequence>
<dbReference type="GO" id="GO:0005853">
    <property type="term" value="C:eukaryotic translation elongation factor 1 complex"/>
    <property type="evidence" value="ECO:0007669"/>
    <property type="project" value="InterPro"/>
</dbReference>
<dbReference type="OMA" id="NVARWFA"/>
<feature type="compositionally biased region" description="Acidic residues" evidence="4">
    <location>
        <begin position="78"/>
        <end position="95"/>
    </location>
</feature>